<dbReference type="AlphaFoldDB" id="A0A1M6IA63"/>
<proteinExistence type="predicted"/>
<dbReference type="EMBL" id="FQZO01000004">
    <property type="protein sequence ID" value="SHJ31287.1"/>
    <property type="molecule type" value="Genomic_DNA"/>
</dbReference>
<dbReference type="STRING" id="1121298.SAMN05444401_2710"/>
<protein>
    <submittedName>
        <fullName evidence="1">Four helix bundle protein</fullName>
    </submittedName>
</protein>
<reference evidence="1 2" key="1">
    <citation type="submission" date="2016-11" db="EMBL/GenBank/DDBJ databases">
        <authorList>
            <person name="Jaros S."/>
            <person name="Januszkiewicz K."/>
            <person name="Wedrychowicz H."/>
        </authorList>
    </citation>
    <scope>NUCLEOTIDE SEQUENCE [LARGE SCALE GENOMIC DNA]</scope>
    <source>
        <strain evidence="1 2">DSM 21864</strain>
    </source>
</reference>
<dbReference type="SUPFAM" id="SSF158446">
    <property type="entry name" value="IVS-encoded protein-like"/>
    <property type="match status" value="1"/>
</dbReference>
<name>A0A1M6IA63_9CLOT</name>
<gene>
    <name evidence="1" type="ORF">SAMN05444401_2710</name>
</gene>
<dbReference type="InterPro" id="IPR036583">
    <property type="entry name" value="23S_rRNA_IVS_sf"/>
</dbReference>
<dbReference type="PANTHER" id="PTHR38471">
    <property type="entry name" value="FOUR HELIX BUNDLE PROTEIN"/>
    <property type="match status" value="1"/>
</dbReference>
<dbReference type="InterPro" id="IPR012657">
    <property type="entry name" value="23S_rRNA-intervening_sequence"/>
</dbReference>
<dbReference type="Proteomes" id="UP000184080">
    <property type="component" value="Unassembled WGS sequence"/>
</dbReference>
<evidence type="ECO:0000313" key="2">
    <source>
        <dbReference type="Proteomes" id="UP000184080"/>
    </source>
</evidence>
<dbReference type="OrthoDB" id="285993at2"/>
<keyword evidence="2" id="KW-1185">Reference proteome</keyword>
<dbReference type="RefSeq" id="WP_073007570.1">
    <property type="nucleotide sequence ID" value="NZ_FQZO01000004.1"/>
</dbReference>
<organism evidence="1 2">
    <name type="scientific">Clostridium amylolyticum</name>
    <dbReference type="NCBI Taxonomy" id="1121298"/>
    <lineage>
        <taxon>Bacteria</taxon>
        <taxon>Bacillati</taxon>
        <taxon>Bacillota</taxon>
        <taxon>Clostridia</taxon>
        <taxon>Eubacteriales</taxon>
        <taxon>Clostridiaceae</taxon>
        <taxon>Clostridium</taxon>
    </lineage>
</organism>
<dbReference type="PIRSF" id="PIRSF035652">
    <property type="entry name" value="CHP02436"/>
    <property type="match status" value="1"/>
</dbReference>
<dbReference type="Pfam" id="PF05635">
    <property type="entry name" value="23S_rRNA_IVP"/>
    <property type="match status" value="1"/>
</dbReference>
<dbReference type="NCBIfam" id="TIGR02436">
    <property type="entry name" value="four helix bundle protein"/>
    <property type="match status" value="1"/>
</dbReference>
<sequence length="118" mass="13378">MATNIILDKSFSFAIKIVNLYKKLVNEKKEYILSKQLLRSGTSIGANTREGVNGVSRADFKNKLGIALKEAKETEYWLELMIATDILTEKEAYVTLKECNEICRILSSIIKKCNTIEN</sequence>
<dbReference type="PANTHER" id="PTHR38471:SF2">
    <property type="entry name" value="FOUR HELIX BUNDLE PROTEIN"/>
    <property type="match status" value="1"/>
</dbReference>
<dbReference type="Gene3D" id="1.20.1440.60">
    <property type="entry name" value="23S rRNA-intervening sequence"/>
    <property type="match status" value="1"/>
</dbReference>
<accession>A0A1M6IA63</accession>
<evidence type="ECO:0000313" key="1">
    <source>
        <dbReference type="EMBL" id="SHJ31287.1"/>
    </source>
</evidence>